<dbReference type="GO" id="GO:0005524">
    <property type="term" value="F:ATP binding"/>
    <property type="evidence" value="ECO:0007669"/>
    <property type="project" value="UniProtKB-KW"/>
</dbReference>
<evidence type="ECO:0000256" key="12">
    <source>
        <dbReference type="ARBA" id="ARBA00023242"/>
    </source>
</evidence>
<keyword evidence="9" id="KW-0067">ATP-binding</keyword>
<dbReference type="GO" id="GO:0016787">
    <property type="term" value="F:hydrolase activity"/>
    <property type="evidence" value="ECO:0007669"/>
    <property type="project" value="UniProtKB-KW"/>
</dbReference>
<feature type="domain" description="Helicase C-terminal" evidence="19">
    <location>
        <begin position="304"/>
        <end position="452"/>
    </location>
</feature>
<evidence type="ECO:0000256" key="7">
    <source>
        <dbReference type="ARBA" id="ARBA00022801"/>
    </source>
</evidence>
<name>A0AA88L3Z9_ARTSF</name>
<dbReference type="CDD" id="cd18794">
    <property type="entry name" value="SF2_C_RecQ"/>
    <property type="match status" value="1"/>
</dbReference>
<comment type="cofactor">
    <cofactor evidence="1">
        <name>Mn(2+)</name>
        <dbReference type="ChEBI" id="CHEBI:29035"/>
    </cofactor>
</comment>
<comment type="similarity">
    <text evidence="4">Belongs to the helicase family. RecQ subfamily.</text>
</comment>
<keyword evidence="17" id="KW-0175">Coiled coil</keyword>
<dbReference type="GO" id="GO:0009378">
    <property type="term" value="F:four-way junction helicase activity"/>
    <property type="evidence" value="ECO:0007669"/>
    <property type="project" value="TreeGrafter"/>
</dbReference>
<evidence type="ECO:0000256" key="9">
    <source>
        <dbReference type="ARBA" id="ARBA00022840"/>
    </source>
</evidence>
<dbReference type="GO" id="GO:0005737">
    <property type="term" value="C:cytoplasm"/>
    <property type="evidence" value="ECO:0007669"/>
    <property type="project" value="TreeGrafter"/>
</dbReference>
<dbReference type="SMART" id="SM00487">
    <property type="entry name" value="DEXDc"/>
    <property type="match status" value="1"/>
</dbReference>
<dbReference type="Proteomes" id="UP001187531">
    <property type="component" value="Unassembled WGS sequence"/>
</dbReference>
<feature type="coiled-coil region" evidence="17">
    <location>
        <begin position="21"/>
        <end position="55"/>
    </location>
</feature>
<keyword evidence="6" id="KW-0547">Nucleotide-binding</keyword>
<dbReference type="InterPro" id="IPR014001">
    <property type="entry name" value="Helicase_ATP-bd"/>
</dbReference>
<dbReference type="SMART" id="SM00490">
    <property type="entry name" value="HELICc"/>
    <property type="match status" value="1"/>
</dbReference>
<dbReference type="GO" id="GO:0043138">
    <property type="term" value="F:3'-5' DNA helicase activity"/>
    <property type="evidence" value="ECO:0007669"/>
    <property type="project" value="UniProtKB-EC"/>
</dbReference>
<dbReference type="PANTHER" id="PTHR13710:SF105">
    <property type="entry name" value="ATP-DEPENDENT DNA HELICASE Q1"/>
    <property type="match status" value="1"/>
</dbReference>
<dbReference type="GO" id="GO:0005634">
    <property type="term" value="C:nucleus"/>
    <property type="evidence" value="ECO:0007669"/>
    <property type="project" value="UniProtKB-SubCell"/>
</dbReference>
<evidence type="ECO:0000256" key="16">
    <source>
        <dbReference type="ARBA" id="ARBA00048778"/>
    </source>
</evidence>
<dbReference type="GO" id="GO:0003677">
    <property type="term" value="F:DNA binding"/>
    <property type="evidence" value="ECO:0007669"/>
    <property type="project" value="UniProtKB-KW"/>
</dbReference>
<keyword evidence="11" id="KW-0413">Isomerase</keyword>
<gene>
    <name evidence="20" type="ORF">QYM36_012885</name>
</gene>
<dbReference type="SUPFAM" id="SSF52540">
    <property type="entry name" value="P-loop containing nucleoside triphosphate hydrolases"/>
    <property type="match status" value="1"/>
</dbReference>
<dbReference type="PROSITE" id="PS51194">
    <property type="entry name" value="HELICASE_CTER"/>
    <property type="match status" value="1"/>
</dbReference>
<keyword evidence="5" id="KW-0479">Metal-binding</keyword>
<dbReference type="AlphaFoldDB" id="A0AA88L3Z9"/>
<organism evidence="20 21">
    <name type="scientific">Artemia franciscana</name>
    <name type="common">Brine shrimp</name>
    <name type="synonym">Artemia sanfranciscana</name>
    <dbReference type="NCBI Taxonomy" id="6661"/>
    <lineage>
        <taxon>Eukaryota</taxon>
        <taxon>Metazoa</taxon>
        <taxon>Ecdysozoa</taxon>
        <taxon>Arthropoda</taxon>
        <taxon>Crustacea</taxon>
        <taxon>Branchiopoda</taxon>
        <taxon>Anostraca</taxon>
        <taxon>Artemiidae</taxon>
        <taxon>Artemia</taxon>
    </lineage>
</organism>
<evidence type="ECO:0000313" key="21">
    <source>
        <dbReference type="Proteomes" id="UP001187531"/>
    </source>
</evidence>
<evidence type="ECO:0000256" key="10">
    <source>
        <dbReference type="ARBA" id="ARBA00023125"/>
    </source>
</evidence>
<dbReference type="PROSITE" id="PS51192">
    <property type="entry name" value="HELICASE_ATP_BIND_1"/>
    <property type="match status" value="1"/>
</dbReference>
<dbReference type="Gene3D" id="3.40.50.300">
    <property type="entry name" value="P-loop containing nucleotide triphosphate hydrolases"/>
    <property type="match status" value="2"/>
</dbReference>
<evidence type="ECO:0000256" key="3">
    <source>
        <dbReference type="ARBA" id="ARBA00004123"/>
    </source>
</evidence>
<evidence type="ECO:0000259" key="19">
    <source>
        <dbReference type="PROSITE" id="PS51194"/>
    </source>
</evidence>
<keyword evidence="10" id="KW-0238">DNA-binding</keyword>
<dbReference type="GO" id="GO:0005694">
    <property type="term" value="C:chromosome"/>
    <property type="evidence" value="ECO:0007669"/>
    <property type="project" value="TreeGrafter"/>
</dbReference>
<evidence type="ECO:0000256" key="8">
    <source>
        <dbReference type="ARBA" id="ARBA00022806"/>
    </source>
</evidence>
<sequence length="453" mass="51283">MFLLSISEYEPGCVRDPEQHVMKVTLEIESLDGEIAELQRKRRLLVQKKDKLIEAANNKKTAKLAALNWNSEDYAWSKKLKETMNNVFGISSLRPHQLPTMNASLSGQDVILLMPTGGGKSLCFQLPAVISSGFTLVVSPLVALMEDQIMALKKKNIDAEMISASTPKDKVTQFQNAMIDKLSSMKLLYVTPEKLAKSKRFMAKLQKAHEMKRLDRIAIDEVHCCSQWGHDFRKDYKFLGVLKNLFPKVPIIGLTATAPSRVLADVQKILNIEGCLVFRASFNRPNLYYEVRPKPASHKECVDELEKLLTTKYRGQSGIIYSTSIKDTEELMKDLRSRGLKVGCYHANLSPEMRSKCHQKWISNYYQAVIATIAFGMGMDKPDVRFVIHHSISKSMANFYQESGRAGRDDSPADCILYYRFGDLFRISTMVFAEATGLENVYGMVSYCIDSKR</sequence>
<evidence type="ECO:0000256" key="13">
    <source>
        <dbReference type="ARBA" id="ARBA00034617"/>
    </source>
</evidence>
<feature type="domain" description="Helicase ATP-binding" evidence="18">
    <location>
        <begin position="101"/>
        <end position="276"/>
    </location>
</feature>
<dbReference type="InterPro" id="IPR011545">
    <property type="entry name" value="DEAD/DEAH_box_helicase_dom"/>
</dbReference>
<dbReference type="PANTHER" id="PTHR13710">
    <property type="entry name" value="DNA HELICASE RECQ FAMILY MEMBER"/>
    <property type="match status" value="1"/>
</dbReference>
<comment type="subcellular location">
    <subcellularLocation>
        <location evidence="3">Nucleus</location>
    </subcellularLocation>
</comment>
<dbReference type="Pfam" id="PF00271">
    <property type="entry name" value="Helicase_C"/>
    <property type="match status" value="1"/>
</dbReference>
<dbReference type="InterPro" id="IPR001650">
    <property type="entry name" value="Helicase_C-like"/>
</dbReference>
<evidence type="ECO:0000256" key="5">
    <source>
        <dbReference type="ARBA" id="ARBA00022723"/>
    </source>
</evidence>
<keyword evidence="8" id="KW-0347">Helicase</keyword>
<evidence type="ECO:0000256" key="6">
    <source>
        <dbReference type="ARBA" id="ARBA00022741"/>
    </source>
</evidence>
<keyword evidence="7" id="KW-0378">Hydrolase</keyword>
<reference evidence="20" key="1">
    <citation type="submission" date="2023-07" db="EMBL/GenBank/DDBJ databases">
        <title>Chromosome-level genome assembly of Artemia franciscana.</title>
        <authorList>
            <person name="Jo E."/>
        </authorList>
    </citation>
    <scope>NUCLEOTIDE SEQUENCE</scope>
    <source>
        <tissue evidence="20">Whole body</tissue>
    </source>
</reference>
<evidence type="ECO:0000256" key="17">
    <source>
        <dbReference type="SAM" id="Coils"/>
    </source>
</evidence>
<dbReference type="Pfam" id="PF00270">
    <property type="entry name" value="DEAD"/>
    <property type="match status" value="1"/>
</dbReference>
<keyword evidence="12" id="KW-0539">Nucleus</keyword>
<evidence type="ECO:0000256" key="1">
    <source>
        <dbReference type="ARBA" id="ARBA00001936"/>
    </source>
</evidence>
<proteinExistence type="inferred from homology"/>
<evidence type="ECO:0000256" key="15">
    <source>
        <dbReference type="ARBA" id="ARBA00044566"/>
    </source>
</evidence>
<evidence type="ECO:0000259" key="18">
    <source>
        <dbReference type="PROSITE" id="PS51192"/>
    </source>
</evidence>
<evidence type="ECO:0000256" key="2">
    <source>
        <dbReference type="ARBA" id="ARBA00001946"/>
    </source>
</evidence>
<dbReference type="InterPro" id="IPR027417">
    <property type="entry name" value="P-loop_NTPase"/>
</dbReference>
<dbReference type="EMBL" id="JAVRJZ010000016">
    <property type="protein sequence ID" value="KAK2711911.1"/>
    <property type="molecule type" value="Genomic_DNA"/>
</dbReference>
<dbReference type="CDD" id="cd18015">
    <property type="entry name" value="DEXHc_RecQ1"/>
    <property type="match status" value="1"/>
</dbReference>
<evidence type="ECO:0000256" key="4">
    <source>
        <dbReference type="ARBA" id="ARBA00005446"/>
    </source>
</evidence>
<keyword evidence="21" id="KW-1185">Reference proteome</keyword>
<evidence type="ECO:0000256" key="14">
    <source>
        <dbReference type="ARBA" id="ARBA00034808"/>
    </source>
</evidence>
<evidence type="ECO:0000313" key="20">
    <source>
        <dbReference type="EMBL" id="KAK2711911.1"/>
    </source>
</evidence>
<comment type="catalytic activity">
    <reaction evidence="13">
        <text>Couples ATP hydrolysis with the unwinding of duplex DNA by translocating in the 3'-5' direction.</text>
        <dbReference type="EC" id="5.6.2.4"/>
    </reaction>
</comment>
<accession>A0AA88L3Z9</accession>
<comment type="caution">
    <text evidence="20">The sequence shown here is derived from an EMBL/GenBank/DDBJ whole genome shotgun (WGS) entry which is preliminary data.</text>
</comment>
<dbReference type="FunFam" id="3.40.50.300:FF:000752">
    <property type="entry name" value="ATP-dependent DNA helicase"/>
    <property type="match status" value="1"/>
</dbReference>
<evidence type="ECO:0000256" key="11">
    <source>
        <dbReference type="ARBA" id="ARBA00023235"/>
    </source>
</evidence>
<dbReference type="InterPro" id="IPR004589">
    <property type="entry name" value="DNA_helicase_ATP-dep_RecQ"/>
</dbReference>
<comment type="cofactor">
    <cofactor evidence="2">
        <name>Mg(2+)</name>
        <dbReference type="ChEBI" id="CHEBI:18420"/>
    </cofactor>
</comment>
<dbReference type="GO" id="GO:0000724">
    <property type="term" value="P:double-strand break repair via homologous recombination"/>
    <property type="evidence" value="ECO:0007669"/>
    <property type="project" value="TreeGrafter"/>
</dbReference>
<comment type="catalytic activity">
    <reaction evidence="16">
        <text>ATP + H2O = ADP + phosphate + H(+)</text>
        <dbReference type="Rhea" id="RHEA:13065"/>
        <dbReference type="ChEBI" id="CHEBI:15377"/>
        <dbReference type="ChEBI" id="CHEBI:15378"/>
        <dbReference type="ChEBI" id="CHEBI:30616"/>
        <dbReference type="ChEBI" id="CHEBI:43474"/>
        <dbReference type="ChEBI" id="CHEBI:456216"/>
    </reaction>
    <physiologicalReaction direction="left-to-right" evidence="16">
        <dbReference type="Rhea" id="RHEA:13066"/>
    </physiologicalReaction>
</comment>
<protein>
    <recommendedName>
        <fullName evidence="14">DNA 3'-5' helicase</fullName>
        <ecNumber evidence="14">5.6.2.4</ecNumber>
    </recommendedName>
    <alternativeName>
        <fullName evidence="15">DNA 3'-5' helicase Q1</fullName>
    </alternativeName>
</protein>
<dbReference type="GO" id="GO:0046872">
    <property type="term" value="F:metal ion binding"/>
    <property type="evidence" value="ECO:0007669"/>
    <property type="project" value="UniProtKB-KW"/>
</dbReference>
<dbReference type="NCBIfam" id="TIGR00614">
    <property type="entry name" value="recQ_fam"/>
    <property type="match status" value="1"/>
</dbReference>
<dbReference type="EC" id="5.6.2.4" evidence="14"/>